<dbReference type="InterPro" id="IPR001584">
    <property type="entry name" value="Integrase_cat-core"/>
</dbReference>
<name>A0A4Y2QSF8_ARAVE</name>
<dbReference type="GO" id="GO:0003676">
    <property type="term" value="F:nucleic acid binding"/>
    <property type="evidence" value="ECO:0007669"/>
    <property type="project" value="InterPro"/>
</dbReference>
<keyword evidence="3" id="KW-1185">Reference proteome</keyword>
<dbReference type="InterPro" id="IPR012337">
    <property type="entry name" value="RNaseH-like_sf"/>
</dbReference>
<proteinExistence type="predicted"/>
<protein>
    <recommendedName>
        <fullName evidence="1">Integrase catalytic domain-containing protein</fullName>
    </recommendedName>
</protein>
<dbReference type="InterPro" id="IPR039537">
    <property type="entry name" value="Retrotran_Ty1/copia-like"/>
</dbReference>
<dbReference type="PANTHER" id="PTHR42648">
    <property type="entry name" value="TRANSPOSASE, PUTATIVE-RELATED"/>
    <property type="match status" value="1"/>
</dbReference>
<organism evidence="2 3">
    <name type="scientific">Araneus ventricosus</name>
    <name type="common">Orbweaver spider</name>
    <name type="synonym">Epeira ventricosa</name>
    <dbReference type="NCBI Taxonomy" id="182803"/>
    <lineage>
        <taxon>Eukaryota</taxon>
        <taxon>Metazoa</taxon>
        <taxon>Ecdysozoa</taxon>
        <taxon>Arthropoda</taxon>
        <taxon>Chelicerata</taxon>
        <taxon>Arachnida</taxon>
        <taxon>Araneae</taxon>
        <taxon>Araneomorphae</taxon>
        <taxon>Entelegynae</taxon>
        <taxon>Araneoidea</taxon>
        <taxon>Araneidae</taxon>
        <taxon>Araneus</taxon>
    </lineage>
</organism>
<feature type="domain" description="Integrase catalytic" evidence="1">
    <location>
        <begin position="48"/>
        <end position="148"/>
    </location>
</feature>
<dbReference type="PROSITE" id="PS50994">
    <property type="entry name" value="INTEGRASE"/>
    <property type="match status" value="1"/>
</dbReference>
<dbReference type="PANTHER" id="PTHR42648:SF18">
    <property type="entry name" value="RETROTRANSPOSON, UNCLASSIFIED-LIKE PROTEIN"/>
    <property type="match status" value="1"/>
</dbReference>
<sequence>MLCYVPGSRSRDHTVVRRYCFFLKHTSEVQDVLVDFVVHAKNVEHNIKEILSANGGEFDNEPVRQTLRKHGIFQRLTAPYSPAQNGSSDRDNQTIVEMPRTLKYSNQEIDFPKYLFAEFVNTSVYVLNGTDKSSISGSSTYELWMGKKEFQAASFKSYCFSSQHGIFHNVNTCVVSD</sequence>
<dbReference type="AlphaFoldDB" id="A0A4Y2QSF8"/>
<reference evidence="2 3" key="1">
    <citation type="journal article" date="2019" name="Sci. Rep.">
        <title>Orb-weaving spider Araneus ventricosus genome elucidates the spidroin gene catalogue.</title>
        <authorList>
            <person name="Kono N."/>
            <person name="Nakamura H."/>
            <person name="Ohtoshi R."/>
            <person name="Moran D.A.P."/>
            <person name="Shinohara A."/>
            <person name="Yoshida Y."/>
            <person name="Fujiwara M."/>
            <person name="Mori M."/>
            <person name="Tomita M."/>
            <person name="Arakawa K."/>
        </authorList>
    </citation>
    <scope>NUCLEOTIDE SEQUENCE [LARGE SCALE GENOMIC DNA]</scope>
</reference>
<dbReference type="SUPFAM" id="SSF53098">
    <property type="entry name" value="Ribonuclease H-like"/>
    <property type="match status" value="1"/>
</dbReference>
<evidence type="ECO:0000259" key="1">
    <source>
        <dbReference type="PROSITE" id="PS50994"/>
    </source>
</evidence>
<dbReference type="GO" id="GO:0015074">
    <property type="term" value="P:DNA integration"/>
    <property type="evidence" value="ECO:0007669"/>
    <property type="project" value="InterPro"/>
</dbReference>
<evidence type="ECO:0000313" key="2">
    <source>
        <dbReference type="EMBL" id="GBN66273.1"/>
    </source>
</evidence>
<dbReference type="EMBL" id="BGPR01014689">
    <property type="protein sequence ID" value="GBN66273.1"/>
    <property type="molecule type" value="Genomic_DNA"/>
</dbReference>
<gene>
    <name evidence="2" type="ORF">AVEN_232780_1</name>
</gene>
<comment type="caution">
    <text evidence="2">The sequence shown here is derived from an EMBL/GenBank/DDBJ whole genome shotgun (WGS) entry which is preliminary data.</text>
</comment>
<accession>A0A4Y2QSF8</accession>
<dbReference type="InterPro" id="IPR036397">
    <property type="entry name" value="RNaseH_sf"/>
</dbReference>
<evidence type="ECO:0000313" key="3">
    <source>
        <dbReference type="Proteomes" id="UP000499080"/>
    </source>
</evidence>
<dbReference type="Gene3D" id="3.30.420.10">
    <property type="entry name" value="Ribonuclease H-like superfamily/Ribonuclease H"/>
    <property type="match status" value="1"/>
</dbReference>
<dbReference type="OrthoDB" id="413361at2759"/>
<dbReference type="Proteomes" id="UP000499080">
    <property type="component" value="Unassembled WGS sequence"/>
</dbReference>